<evidence type="ECO:0000256" key="7">
    <source>
        <dbReference type="ARBA" id="ARBA00047899"/>
    </source>
</evidence>
<dbReference type="STRING" id="5874.Q4UAW2"/>
<dbReference type="InParanoid" id="Q4UAW2"/>
<dbReference type="PANTHER" id="PTHR24356">
    <property type="entry name" value="SERINE/THREONINE-PROTEIN KINASE"/>
    <property type="match status" value="1"/>
</dbReference>
<evidence type="ECO:0000256" key="4">
    <source>
        <dbReference type="ARBA" id="ARBA00022741"/>
    </source>
</evidence>
<dbReference type="Pfam" id="PF00069">
    <property type="entry name" value="Pkinase"/>
    <property type="match status" value="2"/>
</dbReference>
<dbReference type="eggNOG" id="KOG0592">
    <property type="taxonomic scope" value="Eukaryota"/>
</dbReference>
<keyword evidence="5 12" id="KW-0418">Kinase</keyword>
<sequence>MSDIEDPLYEYKLQQKENYEEHNFTKVGIQVQDDVYTTLEPSERNSFGNFFSILYSSIKNKMTTLSDFLVLNYSTLTPAEAASSTAFFVKLENFNENLCNGISQGILSIADENLNNKILVTAVLNNNILKLLKGNEEYMKINIMKIIPPIIIIPNSNECFKIHSDDNELILCSFNEYSRNSWWLQITKQILCNNKNEIRNEIYGESTIEEQAKVYIIDIEHLMNKNDKKGINIHIDGNESQLPQRFLITNDPKISLLSEKPKESDKTLGIRKYKYEDFDFERNIGTGNFSNVWYVTLKSNPTISYAIKIYNISNVCNKNYENFVKQERNSLICLNTPGHKNVIQLIDTFKDNTNLYLIYEYGIELWDLIKFSGSIIDEFACWLIHQIIDGLEYIHSKNIIHRDLKCENIIISQNNLKIIDFATSKFSNTNINTTTEVTGTNGTGTKDTEDTTVVPSTVTEENTNEDDAVTNSKESNTNTTTNNIRDRRSRRIRRYENYIGTPNFMDPKTISNIDNGYKRDIWSLGCIIYQIIVGRPPFNGSTEYFIIDRVKKFDIIFPEINPQAKDLILLLLNEDININFNEIRNHPFLKIPQYNCINYWKPLREICYKIGNLILKLQNKEIDENNFNNKFNTYIHQLNNINIENINNTDNVDGDMENMENKDMNKNILNRIINLMYWFVEQTNNEIIKEINEANKYLS</sequence>
<evidence type="ECO:0000256" key="8">
    <source>
        <dbReference type="ARBA" id="ARBA00048679"/>
    </source>
</evidence>
<keyword evidence="4 9" id="KW-0547">Nucleotide-binding</keyword>
<feature type="domain" description="Protein kinase" evidence="11">
    <location>
        <begin position="278"/>
        <end position="589"/>
    </location>
</feature>
<dbReference type="InterPro" id="IPR008271">
    <property type="entry name" value="Ser/Thr_kinase_AS"/>
</dbReference>
<protein>
    <recommendedName>
        <fullName evidence="1">non-specific serine/threonine protein kinase</fullName>
        <ecNumber evidence="1">2.7.11.1</ecNumber>
    </recommendedName>
</protein>
<proteinExistence type="predicted"/>
<feature type="region of interest" description="Disordered" evidence="10">
    <location>
        <begin position="456"/>
        <end position="483"/>
    </location>
</feature>
<dbReference type="GO" id="GO:0035556">
    <property type="term" value="P:intracellular signal transduction"/>
    <property type="evidence" value="ECO:0007669"/>
    <property type="project" value="TreeGrafter"/>
</dbReference>
<dbReference type="Proteomes" id="UP000001950">
    <property type="component" value="Chromosome 3"/>
</dbReference>
<dbReference type="GO" id="GO:0106310">
    <property type="term" value="F:protein serine kinase activity"/>
    <property type="evidence" value="ECO:0007669"/>
    <property type="project" value="RHEA"/>
</dbReference>
<keyword evidence="13" id="KW-1185">Reference proteome</keyword>
<dbReference type="InterPro" id="IPR011009">
    <property type="entry name" value="Kinase-like_dom_sf"/>
</dbReference>
<dbReference type="PANTHER" id="PTHR24356:SF163">
    <property type="entry name" value="3-PHOSPHOINOSITIDE-DEPENDENT PROTEIN KINASE 1-RELATED"/>
    <property type="match status" value="1"/>
</dbReference>
<evidence type="ECO:0000256" key="1">
    <source>
        <dbReference type="ARBA" id="ARBA00012513"/>
    </source>
</evidence>
<dbReference type="PROSITE" id="PS50011">
    <property type="entry name" value="PROTEIN_KINASE_DOM"/>
    <property type="match status" value="1"/>
</dbReference>
<dbReference type="EMBL" id="CR940352">
    <property type="protein sequence ID" value="CAI76039.1"/>
    <property type="molecule type" value="Genomic_DNA"/>
</dbReference>
<dbReference type="InterPro" id="IPR017441">
    <property type="entry name" value="Protein_kinase_ATP_BS"/>
</dbReference>
<dbReference type="SUPFAM" id="SSF50729">
    <property type="entry name" value="PH domain-like"/>
    <property type="match status" value="1"/>
</dbReference>
<evidence type="ECO:0000256" key="5">
    <source>
        <dbReference type="ARBA" id="ARBA00022777"/>
    </source>
</evidence>
<evidence type="ECO:0000256" key="3">
    <source>
        <dbReference type="ARBA" id="ARBA00022679"/>
    </source>
</evidence>
<accession>Q4UAW2</accession>
<evidence type="ECO:0000256" key="2">
    <source>
        <dbReference type="ARBA" id="ARBA00022527"/>
    </source>
</evidence>
<feature type="binding site" evidence="9">
    <location>
        <position position="308"/>
    </location>
    <ligand>
        <name>ATP</name>
        <dbReference type="ChEBI" id="CHEBI:30616"/>
    </ligand>
</feature>
<dbReference type="SUPFAM" id="SSF56112">
    <property type="entry name" value="Protein kinase-like (PK-like)"/>
    <property type="match status" value="1"/>
</dbReference>
<dbReference type="SMART" id="SM00220">
    <property type="entry name" value="S_TKc"/>
    <property type="match status" value="1"/>
</dbReference>
<dbReference type="GeneID" id="3864767"/>
<evidence type="ECO:0000256" key="6">
    <source>
        <dbReference type="ARBA" id="ARBA00022840"/>
    </source>
</evidence>
<evidence type="ECO:0000313" key="12">
    <source>
        <dbReference type="EMBL" id="CAI76039.1"/>
    </source>
</evidence>
<dbReference type="OMA" id="QNDNNSC"/>
<evidence type="ECO:0000256" key="10">
    <source>
        <dbReference type="SAM" id="MobiDB-lite"/>
    </source>
</evidence>
<dbReference type="GO" id="GO:0005524">
    <property type="term" value="F:ATP binding"/>
    <property type="evidence" value="ECO:0007669"/>
    <property type="project" value="UniProtKB-UniRule"/>
</dbReference>
<gene>
    <name evidence="12" type="ORF">TA18470</name>
</gene>
<evidence type="ECO:0000259" key="11">
    <source>
        <dbReference type="PROSITE" id="PS50011"/>
    </source>
</evidence>
<dbReference type="OrthoDB" id="347657at2759"/>
<dbReference type="EC" id="2.7.11.1" evidence="1"/>
<dbReference type="InterPro" id="IPR000719">
    <property type="entry name" value="Prot_kinase_dom"/>
</dbReference>
<dbReference type="InterPro" id="IPR050236">
    <property type="entry name" value="Ser_Thr_kinase_AGC"/>
</dbReference>
<keyword evidence="6 9" id="KW-0067">ATP-binding</keyword>
<dbReference type="KEGG" id="tan:TA18470"/>
<dbReference type="PROSITE" id="PS00107">
    <property type="entry name" value="PROTEIN_KINASE_ATP"/>
    <property type="match status" value="1"/>
</dbReference>
<keyword evidence="2" id="KW-0723">Serine/threonine-protein kinase</keyword>
<dbReference type="AlphaFoldDB" id="Q4UAW2"/>
<dbReference type="GO" id="GO:0004674">
    <property type="term" value="F:protein serine/threonine kinase activity"/>
    <property type="evidence" value="ECO:0007669"/>
    <property type="project" value="UniProtKB-KW"/>
</dbReference>
<dbReference type="FunCoup" id="Q4UAW2">
    <property type="interactions" value="29"/>
</dbReference>
<dbReference type="Gene3D" id="1.10.510.10">
    <property type="entry name" value="Transferase(Phosphotransferase) domain 1"/>
    <property type="match status" value="1"/>
</dbReference>
<organism evidence="12 13">
    <name type="scientific">Theileria annulata</name>
    <dbReference type="NCBI Taxonomy" id="5874"/>
    <lineage>
        <taxon>Eukaryota</taxon>
        <taxon>Sar</taxon>
        <taxon>Alveolata</taxon>
        <taxon>Apicomplexa</taxon>
        <taxon>Aconoidasida</taxon>
        <taxon>Piroplasmida</taxon>
        <taxon>Theileriidae</taxon>
        <taxon>Theileria</taxon>
    </lineage>
</organism>
<dbReference type="VEuPathDB" id="PiroplasmaDB:TA18470"/>
<evidence type="ECO:0000256" key="9">
    <source>
        <dbReference type="PROSITE-ProRule" id="PRU10141"/>
    </source>
</evidence>
<reference evidence="12 13" key="1">
    <citation type="journal article" date="2005" name="Science">
        <title>Genome of the host-cell transforming parasite Theileria annulata compared with T. parva.</title>
        <authorList>
            <person name="Pain A."/>
            <person name="Renauld H."/>
            <person name="Berriman M."/>
            <person name="Murphy L."/>
            <person name="Yeats C.A."/>
            <person name="Weir W."/>
            <person name="Kerhornou A."/>
            <person name="Aslett M."/>
            <person name="Bishop R."/>
            <person name="Bouchier C."/>
            <person name="Cochet M."/>
            <person name="Coulson R.M.R."/>
            <person name="Cronin A."/>
            <person name="de Villiers E.P."/>
            <person name="Fraser A."/>
            <person name="Fosker N."/>
            <person name="Gardner M."/>
            <person name="Goble A."/>
            <person name="Griffiths-Jones S."/>
            <person name="Harris D.E."/>
            <person name="Katzer F."/>
            <person name="Larke N."/>
            <person name="Lord A."/>
            <person name="Maser P."/>
            <person name="McKellar S."/>
            <person name="Mooney P."/>
            <person name="Morton F."/>
            <person name="Nene V."/>
            <person name="O'Neil S."/>
            <person name="Price C."/>
            <person name="Quail M.A."/>
            <person name="Rabbinowitsch E."/>
            <person name="Rawlings N.D."/>
            <person name="Rutter S."/>
            <person name="Saunders D."/>
            <person name="Seeger K."/>
            <person name="Shah T."/>
            <person name="Squares R."/>
            <person name="Squares S."/>
            <person name="Tivey A."/>
            <person name="Walker A.R."/>
            <person name="Woodward J."/>
            <person name="Dobbelaere D.A.E."/>
            <person name="Langsley G."/>
            <person name="Rajandream M.A."/>
            <person name="McKeever D."/>
            <person name="Shiels B."/>
            <person name="Tait A."/>
            <person name="Barrell B.G."/>
            <person name="Hall N."/>
        </authorList>
    </citation>
    <scope>NUCLEOTIDE SEQUENCE [LARGE SCALE GENOMIC DNA]</scope>
    <source>
        <strain evidence="13">Ankara</strain>
    </source>
</reference>
<dbReference type="RefSeq" id="XP_955515.1">
    <property type="nucleotide sequence ID" value="XM_950422.1"/>
</dbReference>
<dbReference type="PROSITE" id="PS00108">
    <property type="entry name" value="PROTEIN_KINASE_ST"/>
    <property type="match status" value="1"/>
</dbReference>
<evidence type="ECO:0000313" key="13">
    <source>
        <dbReference type="Proteomes" id="UP000001950"/>
    </source>
</evidence>
<dbReference type="Gene3D" id="3.30.200.20">
    <property type="entry name" value="Phosphorylase Kinase, domain 1"/>
    <property type="match status" value="1"/>
</dbReference>
<comment type="catalytic activity">
    <reaction evidence="8">
        <text>L-seryl-[protein] + ATP = O-phospho-L-seryl-[protein] + ADP + H(+)</text>
        <dbReference type="Rhea" id="RHEA:17989"/>
        <dbReference type="Rhea" id="RHEA-COMP:9863"/>
        <dbReference type="Rhea" id="RHEA-COMP:11604"/>
        <dbReference type="ChEBI" id="CHEBI:15378"/>
        <dbReference type="ChEBI" id="CHEBI:29999"/>
        <dbReference type="ChEBI" id="CHEBI:30616"/>
        <dbReference type="ChEBI" id="CHEBI:83421"/>
        <dbReference type="ChEBI" id="CHEBI:456216"/>
        <dbReference type="EC" id="2.7.11.1"/>
    </reaction>
</comment>
<comment type="catalytic activity">
    <reaction evidence="7">
        <text>L-threonyl-[protein] + ATP = O-phospho-L-threonyl-[protein] + ADP + H(+)</text>
        <dbReference type="Rhea" id="RHEA:46608"/>
        <dbReference type="Rhea" id="RHEA-COMP:11060"/>
        <dbReference type="Rhea" id="RHEA-COMP:11605"/>
        <dbReference type="ChEBI" id="CHEBI:15378"/>
        <dbReference type="ChEBI" id="CHEBI:30013"/>
        <dbReference type="ChEBI" id="CHEBI:30616"/>
        <dbReference type="ChEBI" id="CHEBI:61977"/>
        <dbReference type="ChEBI" id="CHEBI:456216"/>
        <dbReference type="EC" id="2.7.11.1"/>
    </reaction>
</comment>
<name>Q4UAW2_THEAN</name>
<keyword evidence="3 12" id="KW-0808">Transferase</keyword>